<feature type="compositionally biased region" description="Polar residues" evidence="1">
    <location>
        <begin position="325"/>
        <end position="339"/>
    </location>
</feature>
<dbReference type="Ensembl" id="ENSHHUT00000071956.1">
    <property type="protein sequence ID" value="ENSHHUP00000069633.1"/>
    <property type="gene ID" value="ENSHHUG00000041014.1"/>
</dbReference>
<accession>A0A4W5Q5G9</accession>
<evidence type="ECO:0000313" key="3">
    <source>
        <dbReference type="Proteomes" id="UP000314982"/>
    </source>
</evidence>
<name>A0A4W5Q5G9_9TELE</name>
<keyword evidence="3" id="KW-1185">Reference proteome</keyword>
<feature type="compositionally biased region" description="Basic residues" evidence="1">
    <location>
        <begin position="120"/>
        <end position="130"/>
    </location>
</feature>
<proteinExistence type="predicted"/>
<dbReference type="PANTHER" id="PTHR22444:SF1">
    <property type="entry name" value="GLUTAMATE-RICH PROTEIN 1"/>
    <property type="match status" value="1"/>
</dbReference>
<reference evidence="3" key="1">
    <citation type="submission" date="2018-06" db="EMBL/GenBank/DDBJ databases">
        <title>Genome assembly of Danube salmon.</title>
        <authorList>
            <person name="Macqueen D.J."/>
            <person name="Gundappa M.K."/>
        </authorList>
    </citation>
    <scope>NUCLEOTIDE SEQUENCE [LARGE SCALE GENOMIC DNA]</scope>
</reference>
<protein>
    <submittedName>
        <fullName evidence="2">Glutamate rich 1</fullName>
    </submittedName>
</protein>
<dbReference type="InterPro" id="IPR026719">
    <property type="entry name" value="ERICH1"/>
</dbReference>
<dbReference type="STRING" id="62062.ENSHHUP00000069633"/>
<evidence type="ECO:0000256" key="1">
    <source>
        <dbReference type="SAM" id="MobiDB-lite"/>
    </source>
</evidence>
<reference evidence="2" key="2">
    <citation type="submission" date="2025-08" db="UniProtKB">
        <authorList>
            <consortium name="Ensembl"/>
        </authorList>
    </citation>
    <scope>IDENTIFICATION</scope>
</reference>
<feature type="region of interest" description="Disordered" evidence="1">
    <location>
        <begin position="320"/>
        <end position="339"/>
    </location>
</feature>
<feature type="region of interest" description="Disordered" evidence="1">
    <location>
        <begin position="1"/>
        <end position="37"/>
    </location>
</feature>
<feature type="region of interest" description="Disordered" evidence="1">
    <location>
        <begin position="82"/>
        <end position="179"/>
    </location>
</feature>
<feature type="compositionally biased region" description="Basic residues" evidence="1">
    <location>
        <begin position="166"/>
        <end position="179"/>
    </location>
</feature>
<sequence length="339" mass="37431">MAHRKEVFQSKVLQRLYPLPPKPEKEPSSSPPEFVFEKSSVKRKVGLEEGTITGDGGIIPSSAQPGRRMYTVLAPPAEYKTGAEGSVTLSQPAGINTVEDPADENTHESNEDGEGESQRLRRRRRRKRKGTAPGGGTVAGQATDSNPGDPTMAPTPTEVEGEQLSKNKRRKLKKKRHKEKLLSLGLMPRAAALEFTYQREGNGEEEDEEMRPRRAAEVMDFLRTTQEIYVSDRSSPAGRLHVSAVVVEGLLISLSNGTLPPAVLAQLHSLKSLVQQQNTERLAKALQELQNSSTMSPSEATEVVSLFQYWITDILPLQRPEDKPTNNTTFLIEPTNNTD</sequence>
<organism evidence="2 3">
    <name type="scientific">Hucho hucho</name>
    <name type="common">huchen</name>
    <dbReference type="NCBI Taxonomy" id="62062"/>
    <lineage>
        <taxon>Eukaryota</taxon>
        <taxon>Metazoa</taxon>
        <taxon>Chordata</taxon>
        <taxon>Craniata</taxon>
        <taxon>Vertebrata</taxon>
        <taxon>Euteleostomi</taxon>
        <taxon>Actinopterygii</taxon>
        <taxon>Neopterygii</taxon>
        <taxon>Teleostei</taxon>
        <taxon>Protacanthopterygii</taxon>
        <taxon>Salmoniformes</taxon>
        <taxon>Salmonidae</taxon>
        <taxon>Salmoninae</taxon>
        <taxon>Hucho</taxon>
    </lineage>
</organism>
<dbReference type="Proteomes" id="UP000314982">
    <property type="component" value="Unassembled WGS sequence"/>
</dbReference>
<reference evidence="2" key="3">
    <citation type="submission" date="2025-09" db="UniProtKB">
        <authorList>
            <consortium name="Ensembl"/>
        </authorList>
    </citation>
    <scope>IDENTIFICATION</scope>
</reference>
<dbReference type="PANTHER" id="PTHR22444">
    <property type="entry name" value="GLUTAMATE-RICH PROTEIN 1"/>
    <property type="match status" value="1"/>
</dbReference>
<dbReference type="GeneTree" id="ENSGT00390000005606"/>
<evidence type="ECO:0000313" key="2">
    <source>
        <dbReference type="Ensembl" id="ENSHHUP00000069633.1"/>
    </source>
</evidence>
<dbReference type="AlphaFoldDB" id="A0A4W5Q5G9"/>